<evidence type="ECO:0000256" key="7">
    <source>
        <dbReference type="ARBA" id="ARBA00023274"/>
    </source>
</evidence>
<dbReference type="Gene3D" id="3.40.50.790">
    <property type="match status" value="1"/>
</dbReference>
<comment type="similarity">
    <text evidence="1 9 10">Belongs to the universal ribosomal protein uL1 family.</text>
</comment>
<dbReference type="Gene3D" id="3.30.190.20">
    <property type="match status" value="1"/>
</dbReference>
<dbReference type="GO" id="GO:0019843">
    <property type="term" value="F:rRNA binding"/>
    <property type="evidence" value="ECO:0007669"/>
    <property type="project" value="UniProtKB-UniRule"/>
</dbReference>
<dbReference type="PANTHER" id="PTHR36427:SF3">
    <property type="entry name" value="LARGE RIBOSOMAL SUBUNIT PROTEIN UL1M"/>
    <property type="match status" value="1"/>
</dbReference>
<dbReference type="InterPro" id="IPR028364">
    <property type="entry name" value="Ribosomal_uL1/biogenesis"/>
</dbReference>
<dbReference type="STRING" id="1797989.A3H66_02630"/>
<accession>A0A1F5SBG8</accession>
<dbReference type="Proteomes" id="UP000178783">
    <property type="component" value="Unassembled WGS sequence"/>
</dbReference>
<evidence type="ECO:0000313" key="12">
    <source>
        <dbReference type="Proteomes" id="UP000178783"/>
    </source>
</evidence>
<dbReference type="NCBIfam" id="TIGR01169">
    <property type="entry name" value="rplA_bact"/>
    <property type="match status" value="1"/>
</dbReference>
<comment type="subunit">
    <text evidence="9">Part of the 50S ribosomal subunit.</text>
</comment>
<evidence type="ECO:0000256" key="1">
    <source>
        <dbReference type="ARBA" id="ARBA00010531"/>
    </source>
</evidence>
<dbReference type="SUPFAM" id="SSF56808">
    <property type="entry name" value="Ribosomal protein L1"/>
    <property type="match status" value="1"/>
</dbReference>
<organism evidence="11 12">
    <name type="scientific">Candidatus Falkowbacteria bacterium RIFCSPLOWO2_02_FULL_45_21</name>
    <dbReference type="NCBI Taxonomy" id="1797989"/>
    <lineage>
        <taxon>Bacteria</taxon>
        <taxon>Candidatus Falkowiibacteriota</taxon>
    </lineage>
</organism>
<keyword evidence="5 9" id="KW-0694">RNA-binding</keyword>
<dbReference type="GO" id="GO:0000049">
    <property type="term" value="F:tRNA binding"/>
    <property type="evidence" value="ECO:0007669"/>
    <property type="project" value="UniProtKB-KW"/>
</dbReference>
<dbReference type="HAMAP" id="MF_01318_B">
    <property type="entry name" value="Ribosomal_uL1_B"/>
    <property type="match status" value="1"/>
</dbReference>
<dbReference type="PROSITE" id="PS01199">
    <property type="entry name" value="RIBOSOMAL_L1"/>
    <property type="match status" value="1"/>
</dbReference>
<dbReference type="Pfam" id="PF00687">
    <property type="entry name" value="Ribosomal_L1"/>
    <property type="match status" value="1"/>
</dbReference>
<keyword evidence="9" id="KW-0820">tRNA-binding</keyword>
<evidence type="ECO:0000256" key="9">
    <source>
        <dbReference type="HAMAP-Rule" id="MF_01318"/>
    </source>
</evidence>
<evidence type="ECO:0000256" key="2">
    <source>
        <dbReference type="ARBA" id="ARBA00022491"/>
    </source>
</evidence>
<keyword evidence="2 9" id="KW-0678">Repressor</keyword>
<dbReference type="GO" id="GO:0006417">
    <property type="term" value="P:regulation of translation"/>
    <property type="evidence" value="ECO:0007669"/>
    <property type="project" value="UniProtKB-KW"/>
</dbReference>
<dbReference type="GO" id="GO:0003735">
    <property type="term" value="F:structural constituent of ribosome"/>
    <property type="evidence" value="ECO:0007669"/>
    <property type="project" value="InterPro"/>
</dbReference>
<evidence type="ECO:0000256" key="5">
    <source>
        <dbReference type="ARBA" id="ARBA00022884"/>
    </source>
</evidence>
<dbReference type="EMBL" id="MFFW01000040">
    <property type="protein sequence ID" value="OGF24017.1"/>
    <property type="molecule type" value="Genomic_DNA"/>
</dbReference>
<comment type="function">
    <text evidence="9">Protein L1 is also a translational repressor protein, it controls the translation of the L11 operon by binding to its mRNA.</text>
</comment>
<dbReference type="InterPro" id="IPR005878">
    <property type="entry name" value="Ribosom_uL1_bac-type"/>
</dbReference>
<evidence type="ECO:0000256" key="3">
    <source>
        <dbReference type="ARBA" id="ARBA00022730"/>
    </source>
</evidence>
<protein>
    <recommendedName>
        <fullName evidence="8 9">Large ribosomal subunit protein uL1</fullName>
    </recommendedName>
</protein>
<comment type="caution">
    <text evidence="11">The sequence shown here is derived from an EMBL/GenBank/DDBJ whole genome shotgun (WGS) entry which is preliminary data.</text>
</comment>
<keyword evidence="7 9" id="KW-0687">Ribonucleoprotein</keyword>
<evidence type="ECO:0000256" key="8">
    <source>
        <dbReference type="ARBA" id="ARBA00035241"/>
    </source>
</evidence>
<evidence type="ECO:0000256" key="6">
    <source>
        <dbReference type="ARBA" id="ARBA00022980"/>
    </source>
</evidence>
<name>A0A1F5SBG8_9BACT</name>
<dbReference type="FunFam" id="3.40.50.790:FF:000001">
    <property type="entry name" value="50S ribosomal protein L1"/>
    <property type="match status" value="1"/>
</dbReference>
<sequence>MQRPSAVLCDKTKAYPIAEAMELAKKLSKTKFDASIEVHFRLGIDIKKGEQQVRIAVNLPHGTGKTVKVAAFVSPAKEKEAREAGADYVGSEELIAQIKKTEKTDFKVAVAEPVLMKNLGQIAKILGTRGLMPSPKNDTVTPDPAKAIRELKKGKVNLKNDDTGNVHVAIGKASFPAGQLIENFQILLEAIRKAKPSSSKGIYLKNVTICSTMGPGIRIAV</sequence>
<dbReference type="PANTHER" id="PTHR36427">
    <property type="entry name" value="54S RIBOSOMAL PROTEIN L1, MITOCHONDRIAL"/>
    <property type="match status" value="1"/>
</dbReference>
<dbReference type="GO" id="GO:0006412">
    <property type="term" value="P:translation"/>
    <property type="evidence" value="ECO:0007669"/>
    <property type="project" value="UniProtKB-UniRule"/>
</dbReference>
<dbReference type="InterPro" id="IPR016095">
    <property type="entry name" value="Ribosomal_uL1_3-a/b-sand"/>
</dbReference>
<keyword evidence="4 9" id="KW-0810">Translation regulation</keyword>
<keyword evidence="3 9" id="KW-0699">rRNA-binding</keyword>
<evidence type="ECO:0000313" key="11">
    <source>
        <dbReference type="EMBL" id="OGF24017.1"/>
    </source>
</evidence>
<dbReference type="AlphaFoldDB" id="A0A1F5SBG8"/>
<dbReference type="GO" id="GO:0015934">
    <property type="term" value="C:large ribosomal subunit"/>
    <property type="evidence" value="ECO:0007669"/>
    <property type="project" value="InterPro"/>
</dbReference>
<reference evidence="11 12" key="1">
    <citation type="journal article" date="2016" name="Nat. Commun.">
        <title>Thousands of microbial genomes shed light on interconnected biogeochemical processes in an aquifer system.</title>
        <authorList>
            <person name="Anantharaman K."/>
            <person name="Brown C.T."/>
            <person name="Hug L.A."/>
            <person name="Sharon I."/>
            <person name="Castelle C.J."/>
            <person name="Probst A.J."/>
            <person name="Thomas B.C."/>
            <person name="Singh A."/>
            <person name="Wilkins M.J."/>
            <person name="Karaoz U."/>
            <person name="Brodie E.L."/>
            <person name="Williams K.H."/>
            <person name="Hubbard S.S."/>
            <person name="Banfield J.F."/>
        </authorList>
    </citation>
    <scope>NUCLEOTIDE SEQUENCE [LARGE SCALE GENOMIC DNA]</scope>
</reference>
<keyword evidence="6 9" id="KW-0689">Ribosomal protein</keyword>
<dbReference type="InterPro" id="IPR002143">
    <property type="entry name" value="Ribosomal_uL1"/>
</dbReference>
<comment type="function">
    <text evidence="9">Binds directly to 23S rRNA. The L1 stalk is quite mobile in the ribosome, and is involved in E site tRNA release.</text>
</comment>
<dbReference type="CDD" id="cd00403">
    <property type="entry name" value="Ribosomal_L1"/>
    <property type="match status" value="1"/>
</dbReference>
<gene>
    <name evidence="9" type="primary">rplA</name>
    <name evidence="11" type="ORF">A3H66_02630</name>
</gene>
<proteinExistence type="inferred from homology"/>
<evidence type="ECO:0000256" key="4">
    <source>
        <dbReference type="ARBA" id="ARBA00022845"/>
    </source>
</evidence>
<evidence type="ECO:0000256" key="10">
    <source>
        <dbReference type="RuleBase" id="RU000659"/>
    </source>
</evidence>
<dbReference type="InterPro" id="IPR023673">
    <property type="entry name" value="Ribosomal_uL1_CS"/>
</dbReference>
<dbReference type="InterPro" id="IPR023674">
    <property type="entry name" value="Ribosomal_uL1-like"/>
</dbReference>
<dbReference type="PIRSF" id="PIRSF002155">
    <property type="entry name" value="Ribosomal_L1"/>
    <property type="match status" value="1"/>
</dbReference>